<evidence type="ECO:0000259" key="2">
    <source>
        <dbReference type="Pfam" id="PF14237"/>
    </source>
</evidence>
<name>A0A133QJJ8_9BACT</name>
<protein>
    <recommendedName>
        <fullName evidence="2">GYF domain-containing protein</fullName>
    </recommendedName>
</protein>
<evidence type="ECO:0000313" key="4">
    <source>
        <dbReference type="Proteomes" id="UP000070533"/>
    </source>
</evidence>
<dbReference type="RefSeq" id="WP_060940227.1">
    <property type="nucleotide sequence ID" value="NZ_CAMXYN010000055.1"/>
</dbReference>
<feature type="domain" description="GYF" evidence="2">
    <location>
        <begin position="3"/>
        <end position="48"/>
    </location>
</feature>
<evidence type="ECO:0000313" key="3">
    <source>
        <dbReference type="EMBL" id="KXA43034.1"/>
    </source>
</evidence>
<gene>
    <name evidence="3" type="ORF">HMPREF3226_00569</name>
</gene>
<sequence>MEYFISINNEKHGPYNLKELAERGLEATSLVMTTDGTNWTPAWQIDELRPILINGKESVYSSTATEANNKEEEPVIGQPAEEIPYVQASPMPQTNNVVQPTKRKSHAGCLISGFVMFAAFIALLIFTCPNAQDHKEALSDVVTATVNDAVQETSSSMEDDFLAKAFNAISKAFTGRVVKEAIDNLITVDNYFVCSIGKVNYDNKEHIVSVGLLKHIFTVDKDELKTAAEMYYKDAEVKVEQDLQKKVEQALRNNVIDPAAKAITDMIGTAFGGLLDELGISPDNNGSGVEDAMPADSI</sequence>
<dbReference type="OrthoDB" id="9815705at2"/>
<feature type="transmembrane region" description="Helical" evidence="1">
    <location>
        <begin position="107"/>
        <end position="126"/>
    </location>
</feature>
<keyword evidence="4" id="KW-1185">Reference proteome</keyword>
<keyword evidence="1" id="KW-1133">Transmembrane helix</keyword>
<dbReference type="Proteomes" id="UP000070533">
    <property type="component" value="Unassembled WGS sequence"/>
</dbReference>
<dbReference type="STRING" id="28128.HMPREF3226_00569"/>
<dbReference type="AlphaFoldDB" id="A0A133QJJ8"/>
<dbReference type="InterPro" id="IPR025640">
    <property type="entry name" value="GYF_2"/>
</dbReference>
<keyword evidence="1" id="KW-0812">Transmembrane</keyword>
<comment type="caution">
    <text evidence="3">The sequence shown here is derived from an EMBL/GenBank/DDBJ whole genome shotgun (WGS) entry which is preliminary data.</text>
</comment>
<proteinExistence type="predicted"/>
<accession>A0A133QJJ8</accession>
<keyword evidence="1" id="KW-0472">Membrane</keyword>
<dbReference type="Pfam" id="PF14237">
    <property type="entry name" value="GYF_2"/>
    <property type="match status" value="1"/>
</dbReference>
<organism evidence="3 4">
    <name type="scientific">Prevotella corporis</name>
    <dbReference type="NCBI Taxonomy" id="28128"/>
    <lineage>
        <taxon>Bacteria</taxon>
        <taxon>Pseudomonadati</taxon>
        <taxon>Bacteroidota</taxon>
        <taxon>Bacteroidia</taxon>
        <taxon>Bacteroidales</taxon>
        <taxon>Prevotellaceae</taxon>
        <taxon>Prevotella</taxon>
    </lineage>
</organism>
<dbReference type="PATRIC" id="fig|28128.5.peg.572"/>
<dbReference type="EMBL" id="LRQG01000021">
    <property type="protein sequence ID" value="KXA43034.1"/>
    <property type="molecule type" value="Genomic_DNA"/>
</dbReference>
<reference evidence="4" key="1">
    <citation type="submission" date="2016-01" db="EMBL/GenBank/DDBJ databases">
        <authorList>
            <person name="Mitreva M."/>
            <person name="Pepin K.H."/>
            <person name="Mihindukulasuriya K.A."/>
            <person name="Fulton R."/>
            <person name="Fronick C."/>
            <person name="O'Laughlin M."/>
            <person name="Miner T."/>
            <person name="Herter B."/>
            <person name="Rosa B.A."/>
            <person name="Cordes M."/>
            <person name="Tomlinson C."/>
            <person name="Wollam A."/>
            <person name="Palsikar V.B."/>
            <person name="Mardis E.R."/>
            <person name="Wilson R.K."/>
        </authorList>
    </citation>
    <scope>NUCLEOTIDE SEQUENCE [LARGE SCALE GENOMIC DNA]</scope>
    <source>
        <strain evidence="4">MJR7716</strain>
    </source>
</reference>
<evidence type="ECO:0000256" key="1">
    <source>
        <dbReference type="SAM" id="Phobius"/>
    </source>
</evidence>